<accession>A0A834FT36</accession>
<reference evidence="1" key="1">
    <citation type="journal article" name="BMC Genomics">
        <title>Long-read sequencing and de novo genome assembly of marine medaka (Oryzias melastigma).</title>
        <authorList>
            <person name="Liang P."/>
            <person name="Saqib H.S.A."/>
            <person name="Ni X."/>
            <person name="Shen Y."/>
        </authorList>
    </citation>
    <scope>NUCLEOTIDE SEQUENCE</scope>
    <source>
        <strain evidence="1">Bigg-433</strain>
    </source>
</reference>
<proteinExistence type="predicted"/>
<evidence type="ECO:0000313" key="2">
    <source>
        <dbReference type="Proteomes" id="UP000646548"/>
    </source>
</evidence>
<organism evidence="1 2">
    <name type="scientific">Oryzias melastigma</name>
    <name type="common">Marine medaka</name>
    <dbReference type="NCBI Taxonomy" id="30732"/>
    <lineage>
        <taxon>Eukaryota</taxon>
        <taxon>Metazoa</taxon>
        <taxon>Chordata</taxon>
        <taxon>Craniata</taxon>
        <taxon>Vertebrata</taxon>
        <taxon>Euteleostomi</taxon>
        <taxon>Actinopterygii</taxon>
        <taxon>Neopterygii</taxon>
        <taxon>Teleostei</taxon>
        <taxon>Neoteleostei</taxon>
        <taxon>Acanthomorphata</taxon>
        <taxon>Ovalentaria</taxon>
        <taxon>Atherinomorphae</taxon>
        <taxon>Beloniformes</taxon>
        <taxon>Adrianichthyidae</taxon>
        <taxon>Oryziinae</taxon>
        <taxon>Oryzias</taxon>
    </lineage>
</organism>
<gene>
    <name evidence="1" type="ORF">FQA47_005777</name>
</gene>
<dbReference type="EMBL" id="WKFB01000001">
    <property type="protein sequence ID" value="KAF6740018.1"/>
    <property type="molecule type" value="Genomic_DNA"/>
</dbReference>
<dbReference type="Proteomes" id="UP000646548">
    <property type="component" value="Unassembled WGS sequence"/>
</dbReference>
<name>A0A834FT36_ORYME</name>
<protein>
    <submittedName>
        <fullName evidence="1">Uncharacterized protein</fullName>
    </submittedName>
</protein>
<comment type="caution">
    <text evidence="1">The sequence shown here is derived from an EMBL/GenBank/DDBJ whole genome shotgun (WGS) entry which is preliminary data.</text>
</comment>
<sequence length="108" mass="12396">MTGSCSLRKTSFRNNFHKHTLLQTSPNTMVITLTHDRLKVCREQQGCRQSAGVSAAAEERFVQVCRLHRNDGMRPRTTTTFQLIINTKELLTAHYFLFIIWRSDRGGG</sequence>
<evidence type="ECO:0000313" key="1">
    <source>
        <dbReference type="EMBL" id="KAF6740018.1"/>
    </source>
</evidence>
<dbReference type="AlphaFoldDB" id="A0A834FT36"/>